<name>A0A376VD90_ECOLX</name>
<reference evidence="3 4" key="1">
    <citation type="submission" date="2018-06" db="EMBL/GenBank/DDBJ databases">
        <authorList>
            <consortium name="Pathogen Informatics"/>
            <person name="Doyle S."/>
        </authorList>
    </citation>
    <scope>NUCLEOTIDE SEQUENCE [LARGE SCALE GENOMIC DNA]</scope>
    <source>
        <strain evidence="3 4">NCTC9077</strain>
    </source>
</reference>
<keyword evidence="1 3" id="KW-0560">Oxidoreductase</keyword>
<dbReference type="PANTHER" id="PTHR43401:SF2">
    <property type="entry name" value="L-THREONINE 3-DEHYDROGENASE"/>
    <property type="match status" value="1"/>
</dbReference>
<gene>
    <name evidence="3" type="primary">tdh_3</name>
    <name evidence="3" type="ORF">NCTC9077_00158</name>
</gene>
<proteinExistence type="predicted"/>
<dbReference type="InterPro" id="IPR013149">
    <property type="entry name" value="ADH-like_C"/>
</dbReference>
<dbReference type="SUPFAM" id="SSF51735">
    <property type="entry name" value="NAD(P)-binding Rossmann-fold domains"/>
    <property type="match status" value="1"/>
</dbReference>
<dbReference type="InterPro" id="IPR036291">
    <property type="entry name" value="NAD(P)-bd_dom_sf"/>
</dbReference>
<dbReference type="PANTHER" id="PTHR43401">
    <property type="entry name" value="L-THREONINE 3-DEHYDROGENASE"/>
    <property type="match status" value="1"/>
</dbReference>
<dbReference type="Proteomes" id="UP000254495">
    <property type="component" value="Unassembled WGS sequence"/>
</dbReference>
<evidence type="ECO:0000256" key="1">
    <source>
        <dbReference type="ARBA" id="ARBA00023002"/>
    </source>
</evidence>
<evidence type="ECO:0000259" key="2">
    <source>
        <dbReference type="Pfam" id="PF00107"/>
    </source>
</evidence>
<organism evidence="3 4">
    <name type="scientific">Escherichia coli</name>
    <dbReference type="NCBI Taxonomy" id="562"/>
    <lineage>
        <taxon>Bacteria</taxon>
        <taxon>Pseudomonadati</taxon>
        <taxon>Pseudomonadota</taxon>
        <taxon>Gammaproteobacteria</taxon>
        <taxon>Enterobacterales</taxon>
        <taxon>Enterobacteriaceae</taxon>
        <taxon>Escherichia</taxon>
    </lineage>
</organism>
<dbReference type="EMBL" id="UGCU01000001">
    <property type="protein sequence ID" value="STJ08568.1"/>
    <property type="molecule type" value="Genomic_DNA"/>
</dbReference>
<dbReference type="Gene3D" id="3.40.50.720">
    <property type="entry name" value="NAD(P)-binding Rossmann-like Domain"/>
    <property type="match status" value="1"/>
</dbReference>
<protein>
    <submittedName>
        <fullName evidence="3">Threonine 3-dehydrogenase NAD(P)-binding protein</fullName>
        <ecNumber evidence="3">1.1.1.103</ecNumber>
    </submittedName>
</protein>
<dbReference type="AlphaFoldDB" id="A0A376VD90"/>
<dbReference type="EC" id="1.1.1.103" evidence="3"/>
<feature type="domain" description="Alcohol dehydrogenase-like C-terminal" evidence="2">
    <location>
        <begin position="2"/>
        <end position="103"/>
    </location>
</feature>
<sequence>MVITDVNEYRLELARKMGVTRAVNVAKENLNDVMAELGMTEGFDVGLEMSGAPPAFRTMLDTMNHGGRIAMLGIPPSDMSIDWTKVIFKGLFIKGIYGREMFENLVQDGGADSVWPRSLADHYPSFLYR</sequence>
<dbReference type="GO" id="GO:0008743">
    <property type="term" value="F:L-threonine 3-dehydrogenase activity"/>
    <property type="evidence" value="ECO:0007669"/>
    <property type="project" value="UniProtKB-EC"/>
</dbReference>
<evidence type="ECO:0000313" key="4">
    <source>
        <dbReference type="Proteomes" id="UP000254495"/>
    </source>
</evidence>
<evidence type="ECO:0000313" key="3">
    <source>
        <dbReference type="EMBL" id="STJ08568.1"/>
    </source>
</evidence>
<accession>A0A376VD90</accession>
<dbReference type="Pfam" id="PF00107">
    <property type="entry name" value="ADH_zinc_N"/>
    <property type="match status" value="1"/>
</dbReference>
<dbReference type="InterPro" id="IPR050129">
    <property type="entry name" value="Zn_alcohol_dh"/>
</dbReference>